<keyword evidence="3" id="KW-1185">Reference proteome</keyword>
<feature type="transmembrane region" description="Helical" evidence="1">
    <location>
        <begin position="90"/>
        <end position="111"/>
    </location>
</feature>
<comment type="caution">
    <text evidence="2">The sequence shown here is derived from an EMBL/GenBank/DDBJ whole genome shotgun (WGS) entry which is preliminary data.</text>
</comment>
<keyword evidence="1" id="KW-0472">Membrane</keyword>
<keyword evidence="1" id="KW-1133">Transmembrane helix</keyword>
<evidence type="ECO:0000256" key="1">
    <source>
        <dbReference type="SAM" id="Phobius"/>
    </source>
</evidence>
<feature type="transmembrane region" description="Helical" evidence="1">
    <location>
        <begin position="20"/>
        <end position="41"/>
    </location>
</feature>
<evidence type="ECO:0000313" key="2">
    <source>
        <dbReference type="EMBL" id="MDV7136568.1"/>
    </source>
</evidence>
<keyword evidence="1" id="KW-0812">Transmembrane</keyword>
<feature type="transmembrane region" description="Helical" evidence="1">
    <location>
        <begin position="117"/>
        <end position="136"/>
    </location>
</feature>
<dbReference type="RefSeq" id="WP_317714553.1">
    <property type="nucleotide sequence ID" value="NZ_JAWLUM010000004.1"/>
</dbReference>
<dbReference type="EMBL" id="JAWLUM010000004">
    <property type="protein sequence ID" value="MDV7136568.1"/>
    <property type="molecule type" value="Genomic_DNA"/>
</dbReference>
<feature type="transmembrane region" description="Helical" evidence="1">
    <location>
        <begin position="61"/>
        <end position="83"/>
    </location>
</feature>
<proteinExistence type="predicted"/>
<gene>
    <name evidence="2" type="ORF">R4198_22980</name>
</gene>
<accession>A0ABU4EZ91</accession>
<dbReference type="Proteomes" id="UP001185792">
    <property type="component" value="Unassembled WGS sequence"/>
</dbReference>
<name>A0ABU4EZ91_WILMA</name>
<evidence type="ECO:0000313" key="3">
    <source>
        <dbReference type="Proteomes" id="UP001185792"/>
    </source>
</evidence>
<organism evidence="2 3">
    <name type="scientific">Williamsia marianensis</name>
    <dbReference type="NCBI Taxonomy" id="85044"/>
    <lineage>
        <taxon>Bacteria</taxon>
        <taxon>Bacillati</taxon>
        <taxon>Actinomycetota</taxon>
        <taxon>Actinomycetes</taxon>
        <taxon>Mycobacteriales</taxon>
        <taxon>Nocardiaceae</taxon>
        <taxon>Williamsia</taxon>
    </lineage>
</organism>
<protein>
    <submittedName>
        <fullName evidence="2">Uncharacterized protein</fullName>
    </submittedName>
</protein>
<reference evidence="2 3" key="1">
    <citation type="submission" date="2023-10" db="EMBL/GenBank/DDBJ databases">
        <title>Development of a sustainable strategy for remediation of hydrocarbon-contaminated territories based on the waste exchange concept.</title>
        <authorList>
            <person name="Krivoruchko A."/>
        </authorList>
    </citation>
    <scope>NUCLEOTIDE SEQUENCE [LARGE SCALE GENOMIC DNA]</scope>
    <source>
        <strain evidence="2 3">IEGM 1236</strain>
    </source>
</reference>
<sequence length="142" mass="14601">MPTAQTRAVAGTATNRGLRAVATVAAALTGLLAFAGAIGVAGGGADFGKDVEQRLPWESPVLAGIALALVVGVPTTLAAFTLWRLMPQAAVTTLIAGVMLVAWIAVQIAVIREFNPLQVVFGLVGLLLIATGWHFARSDTLK</sequence>